<gene>
    <name evidence="10" type="ORF">Dbus_chr3Rg2267</name>
</gene>
<dbReference type="GO" id="GO:0008270">
    <property type="term" value="F:zinc ion binding"/>
    <property type="evidence" value="ECO:0007669"/>
    <property type="project" value="UniProtKB-KW"/>
</dbReference>
<keyword evidence="8" id="KW-0539">Nucleus</keyword>
<feature type="compositionally biased region" description="Basic and acidic residues" evidence="9">
    <location>
        <begin position="27"/>
        <end position="51"/>
    </location>
</feature>
<dbReference type="InterPro" id="IPR052253">
    <property type="entry name" value="CR1/CR2-DNA-binding_regulator"/>
</dbReference>
<protein>
    <submittedName>
        <fullName evidence="10">Glut4EF</fullName>
    </submittedName>
</protein>
<evidence type="ECO:0000313" key="11">
    <source>
        <dbReference type="Proteomes" id="UP000494163"/>
    </source>
</evidence>
<dbReference type="PANTHER" id="PTHR13006:SF9">
    <property type="entry name" value="GLUCOSE TRANSPORTER 4 ENHANCER FACTOR, ISOFORM G"/>
    <property type="match status" value="1"/>
</dbReference>
<evidence type="ECO:0000313" key="10">
    <source>
        <dbReference type="EMBL" id="ALC47517.1"/>
    </source>
</evidence>
<keyword evidence="3" id="KW-0863">Zinc-finger</keyword>
<evidence type="ECO:0000256" key="1">
    <source>
        <dbReference type="ARBA" id="ARBA00004123"/>
    </source>
</evidence>
<dbReference type="GO" id="GO:0000978">
    <property type="term" value="F:RNA polymerase II cis-regulatory region sequence-specific DNA binding"/>
    <property type="evidence" value="ECO:0007669"/>
    <property type="project" value="TreeGrafter"/>
</dbReference>
<evidence type="ECO:0000256" key="9">
    <source>
        <dbReference type="SAM" id="MobiDB-lite"/>
    </source>
</evidence>
<keyword evidence="11" id="KW-1185">Reference proteome</keyword>
<evidence type="ECO:0000256" key="7">
    <source>
        <dbReference type="ARBA" id="ARBA00023163"/>
    </source>
</evidence>
<dbReference type="PANTHER" id="PTHR13006">
    <property type="entry name" value="PAPILLOMAVIRUS REGULATORY FACTOR PRF-1"/>
    <property type="match status" value="1"/>
</dbReference>
<dbReference type="STRING" id="30019.A0A0M4EVT9"/>
<feature type="compositionally biased region" description="Low complexity" evidence="9">
    <location>
        <begin position="114"/>
        <end position="129"/>
    </location>
</feature>
<organism evidence="10 11">
    <name type="scientific">Drosophila busckii</name>
    <name type="common">Fruit fly</name>
    <dbReference type="NCBI Taxonomy" id="30019"/>
    <lineage>
        <taxon>Eukaryota</taxon>
        <taxon>Metazoa</taxon>
        <taxon>Ecdysozoa</taxon>
        <taxon>Arthropoda</taxon>
        <taxon>Hexapoda</taxon>
        <taxon>Insecta</taxon>
        <taxon>Pterygota</taxon>
        <taxon>Neoptera</taxon>
        <taxon>Endopterygota</taxon>
        <taxon>Diptera</taxon>
        <taxon>Brachycera</taxon>
        <taxon>Muscomorpha</taxon>
        <taxon>Ephydroidea</taxon>
        <taxon>Drosophilidae</taxon>
        <taxon>Drosophila</taxon>
    </lineage>
</organism>
<keyword evidence="6" id="KW-0238">DNA-binding</keyword>
<evidence type="ECO:0000256" key="2">
    <source>
        <dbReference type="ARBA" id="ARBA00022723"/>
    </source>
</evidence>
<evidence type="ECO:0000256" key="6">
    <source>
        <dbReference type="ARBA" id="ARBA00023125"/>
    </source>
</evidence>
<dbReference type="Proteomes" id="UP000494163">
    <property type="component" value="Chromosome 3R"/>
</dbReference>
<dbReference type="GO" id="GO:0006357">
    <property type="term" value="P:regulation of transcription by RNA polymerase II"/>
    <property type="evidence" value="ECO:0007669"/>
    <property type="project" value="TreeGrafter"/>
</dbReference>
<feature type="region of interest" description="Disordered" evidence="9">
    <location>
        <begin position="27"/>
        <end position="81"/>
    </location>
</feature>
<sequence length="218" mass="23640">MQAKSGQEPLELKKRLEEVRLLESRRSARLADQDRDTDFARLADMGGDRRRTTQAPHSIDATLASTPMYNSRKRSPSDTQDVDINDCIAATILINLQKSSGAVADCYGSSPGSSSSASWSSGSASPPLSDDGTALGHGHGTLSPHDASANARIRTTSVSTSDEGIVMDFKEERKKKPKKFRCTWKGCNITELTQAKIERHVRNKHLGSVSIQIIAIGC</sequence>
<keyword evidence="4" id="KW-0862">Zinc</keyword>
<comment type="subcellular location">
    <subcellularLocation>
        <location evidence="1">Nucleus</location>
    </subcellularLocation>
</comment>
<evidence type="ECO:0000256" key="8">
    <source>
        <dbReference type="ARBA" id="ARBA00023242"/>
    </source>
</evidence>
<keyword evidence="2" id="KW-0479">Metal-binding</keyword>
<dbReference type="AlphaFoldDB" id="A0A0M4EVT9"/>
<dbReference type="OrthoDB" id="5950721at2759"/>
<evidence type="ECO:0000256" key="5">
    <source>
        <dbReference type="ARBA" id="ARBA00023015"/>
    </source>
</evidence>
<reference evidence="10 11" key="1">
    <citation type="submission" date="2015-08" db="EMBL/GenBank/DDBJ databases">
        <title>Ancestral chromatin configuration constrains chromatin evolution on differentiating sex chromosomes in Drosophila.</title>
        <authorList>
            <person name="Zhou Q."/>
            <person name="Bachtrog D."/>
        </authorList>
    </citation>
    <scope>NUCLEOTIDE SEQUENCE [LARGE SCALE GENOMIC DNA]</scope>
    <source>
        <tissue evidence="10">Whole larvae</tissue>
    </source>
</reference>
<dbReference type="OMA" id="ERRACEN"/>
<dbReference type="GO" id="GO:0003700">
    <property type="term" value="F:DNA-binding transcription factor activity"/>
    <property type="evidence" value="ECO:0007669"/>
    <property type="project" value="TreeGrafter"/>
</dbReference>
<evidence type="ECO:0000256" key="3">
    <source>
        <dbReference type="ARBA" id="ARBA00022771"/>
    </source>
</evidence>
<proteinExistence type="predicted"/>
<accession>A0A0M4EVT9</accession>
<feature type="region of interest" description="Disordered" evidence="9">
    <location>
        <begin position="114"/>
        <end position="157"/>
    </location>
</feature>
<name>A0A0M4EVT9_DROBS</name>
<dbReference type="GO" id="GO:0005634">
    <property type="term" value="C:nucleus"/>
    <property type="evidence" value="ECO:0007669"/>
    <property type="project" value="UniProtKB-SubCell"/>
</dbReference>
<keyword evidence="5" id="KW-0805">Transcription regulation</keyword>
<evidence type="ECO:0000256" key="4">
    <source>
        <dbReference type="ARBA" id="ARBA00022833"/>
    </source>
</evidence>
<keyword evidence="7" id="KW-0804">Transcription</keyword>
<dbReference type="EMBL" id="CP012526">
    <property type="protein sequence ID" value="ALC47517.1"/>
    <property type="molecule type" value="Genomic_DNA"/>
</dbReference>